<dbReference type="InterPro" id="IPR002372">
    <property type="entry name" value="PQQ_rpt_dom"/>
</dbReference>
<dbReference type="PATRIC" id="fig|861299.3.peg.4125"/>
<dbReference type="GO" id="GO:0016020">
    <property type="term" value="C:membrane"/>
    <property type="evidence" value="ECO:0007669"/>
    <property type="project" value="InterPro"/>
</dbReference>
<organism evidence="6 7">
    <name type="scientific">Gemmatirosa kalamazoonensis</name>
    <dbReference type="NCBI Taxonomy" id="861299"/>
    <lineage>
        <taxon>Bacteria</taxon>
        <taxon>Pseudomonadati</taxon>
        <taxon>Gemmatimonadota</taxon>
        <taxon>Gemmatimonadia</taxon>
        <taxon>Gemmatimonadales</taxon>
        <taxon>Gemmatimonadaceae</taxon>
        <taxon>Gemmatirosa</taxon>
    </lineage>
</organism>
<dbReference type="InParanoid" id="W0RMB1"/>
<dbReference type="KEGG" id="gba:J421_4070"/>
<comment type="cofactor">
    <cofactor evidence="1">
        <name>pyrroloquinoline quinone</name>
        <dbReference type="ChEBI" id="CHEBI:58442"/>
    </cofactor>
</comment>
<dbReference type="Pfam" id="PF01011">
    <property type="entry name" value="PQQ"/>
    <property type="match status" value="2"/>
</dbReference>
<dbReference type="PANTHER" id="PTHR32303">
    <property type="entry name" value="QUINOPROTEIN ALCOHOL DEHYDROGENASE (CYTOCHROME C)"/>
    <property type="match status" value="1"/>
</dbReference>
<gene>
    <name evidence="6" type="ORF">J421_4070</name>
</gene>
<feature type="domain" description="Pyrrolo-quinoline quinone repeat" evidence="5">
    <location>
        <begin position="504"/>
        <end position="562"/>
    </location>
</feature>
<dbReference type="GO" id="GO:0005509">
    <property type="term" value="F:calcium ion binding"/>
    <property type="evidence" value="ECO:0007669"/>
    <property type="project" value="InterPro"/>
</dbReference>
<dbReference type="eggNOG" id="COG4993">
    <property type="taxonomic scope" value="Bacteria"/>
</dbReference>
<evidence type="ECO:0000256" key="4">
    <source>
        <dbReference type="ARBA" id="ARBA00023002"/>
    </source>
</evidence>
<keyword evidence="3" id="KW-0479">Metal-binding</keyword>
<dbReference type="InterPro" id="IPR018391">
    <property type="entry name" value="PQQ_b-propeller_rpt"/>
</dbReference>
<dbReference type="Proteomes" id="UP000019151">
    <property type="component" value="Chromosome"/>
</dbReference>
<sequence length="613" mass="65370">MIRATRRLTVLVTLAACSRGGGDAGTSAAARATTTGRATTVPGTRIASERPGPAGEWSLPAGDYASSRYSALDQITAANVKGLHAAWAFSTGVLRGHEGNPLVVGNTMYVITPYPNVAYALDLAQPGQPLKWKVRPDNAQAAVGVACCDVVNRGASYADGKIFYNLLDGHTVAVDVATGKLLWSTRMADVGRGETMTMAPLAVKGKVLVGSSGGEMGVRGWIAAIDAASGKEVWRAYNVGPDADMKVGARFKPFYARDRGPNQGVSSWPGESWKQGGAAVWGWLSYDPELNLVYHGTSNPGPWNGPQRPGDNKWATSIIARDADTGEMVWAFQPTPHDLWDYDAVNENILVDLPVGGRTRKALVHFDRNGYAYTIDRTTGEVLLAKAYVEMNWSTGVDLASGRPVLNPDKVTGAGKKVTNICPSLEGGKNQQPAAFSPRTGLFYVPTNNLCMDFEAREVSYIAGTPYIGASAPEYAGPGGHRGEFMAWDATTGTKKWGIKEPYPVWGGALVTQGDVVFYGTLDGWLKAADARDGRVLWQFKVGSGVVGNPMTYLGPDGKQYIAVYAGIGGDMGLLIAGDVAANLPYDVRERGTTLPDLSRWTSWGGMLFVFSL</sequence>
<dbReference type="STRING" id="861299.J421_4070"/>
<comment type="similarity">
    <text evidence="2">Belongs to the bacterial PQQ dehydrogenase family.</text>
</comment>
<dbReference type="EMBL" id="CP007128">
    <property type="protein sequence ID" value="AHG91607.1"/>
    <property type="molecule type" value="Genomic_DNA"/>
</dbReference>
<dbReference type="PANTHER" id="PTHR32303:SF4">
    <property type="entry name" value="QUINOPROTEIN GLUCOSE DEHYDROGENASE"/>
    <property type="match status" value="1"/>
</dbReference>
<evidence type="ECO:0000259" key="5">
    <source>
        <dbReference type="Pfam" id="PF01011"/>
    </source>
</evidence>
<dbReference type="SMART" id="SM00564">
    <property type="entry name" value="PQQ"/>
    <property type="match status" value="5"/>
</dbReference>
<name>W0RMB1_9BACT</name>
<protein>
    <submittedName>
        <fullName evidence="6">PQQ-dependent dehydrogenase, methanol/ethanol family</fullName>
    </submittedName>
</protein>
<dbReference type="GO" id="GO:0016614">
    <property type="term" value="F:oxidoreductase activity, acting on CH-OH group of donors"/>
    <property type="evidence" value="ECO:0007669"/>
    <property type="project" value="InterPro"/>
</dbReference>
<evidence type="ECO:0000256" key="2">
    <source>
        <dbReference type="ARBA" id="ARBA00008156"/>
    </source>
</evidence>
<dbReference type="NCBIfam" id="TIGR03075">
    <property type="entry name" value="PQQ_enz_alc_DH"/>
    <property type="match status" value="1"/>
</dbReference>
<dbReference type="HOGENOM" id="CLU_018478_0_0_0"/>
<dbReference type="AlphaFoldDB" id="W0RMB1"/>
<dbReference type="InterPro" id="IPR017512">
    <property type="entry name" value="PQQ_MeOH/EtOH_DH"/>
</dbReference>
<feature type="domain" description="Pyrrolo-quinoline quinone repeat" evidence="5">
    <location>
        <begin position="57"/>
        <end position="383"/>
    </location>
</feature>
<dbReference type="SUPFAM" id="SSF50998">
    <property type="entry name" value="Quinoprotein alcohol dehydrogenase-like"/>
    <property type="match status" value="1"/>
</dbReference>
<reference evidence="6 7" key="1">
    <citation type="journal article" date="2014" name="Genome Announc.">
        <title>Genome Sequence and Methylome of Soil Bacterium Gemmatirosa kalamazoonensis KBS708T, a Member of the Rarely Cultivated Gemmatimonadetes Phylum.</title>
        <authorList>
            <person name="Debruyn J.M."/>
            <person name="Radosevich M."/>
            <person name="Wommack K.E."/>
            <person name="Polson S.W."/>
            <person name="Hauser L.J."/>
            <person name="Fawaz M.N."/>
            <person name="Korlach J."/>
            <person name="Tsai Y.C."/>
        </authorList>
    </citation>
    <scope>NUCLEOTIDE SEQUENCE [LARGE SCALE GENOMIC DNA]</scope>
    <source>
        <strain evidence="6 7">KBS708</strain>
    </source>
</reference>
<dbReference type="Gene3D" id="2.140.10.10">
    <property type="entry name" value="Quinoprotein alcohol dehydrogenase-like superfamily"/>
    <property type="match status" value="1"/>
</dbReference>
<accession>W0RMB1</accession>
<proteinExistence type="inferred from homology"/>
<evidence type="ECO:0000256" key="3">
    <source>
        <dbReference type="ARBA" id="ARBA00022723"/>
    </source>
</evidence>
<evidence type="ECO:0000256" key="1">
    <source>
        <dbReference type="ARBA" id="ARBA00001931"/>
    </source>
</evidence>
<keyword evidence="7" id="KW-1185">Reference proteome</keyword>
<evidence type="ECO:0000313" key="7">
    <source>
        <dbReference type="Proteomes" id="UP000019151"/>
    </source>
</evidence>
<dbReference type="InterPro" id="IPR011047">
    <property type="entry name" value="Quinoprotein_ADH-like_sf"/>
</dbReference>
<keyword evidence="4" id="KW-0560">Oxidoreductase</keyword>
<evidence type="ECO:0000313" key="6">
    <source>
        <dbReference type="EMBL" id="AHG91607.1"/>
    </source>
</evidence>
<dbReference type="RefSeq" id="WP_201773054.1">
    <property type="nucleotide sequence ID" value="NZ_CP007128.1"/>
</dbReference>